<feature type="transmembrane region" description="Helical" evidence="1">
    <location>
        <begin position="47"/>
        <end position="69"/>
    </location>
</feature>
<name>A0A0F9DGE1_9ZZZZ</name>
<organism evidence="2">
    <name type="scientific">marine sediment metagenome</name>
    <dbReference type="NCBI Taxonomy" id="412755"/>
    <lineage>
        <taxon>unclassified sequences</taxon>
        <taxon>metagenomes</taxon>
        <taxon>ecological metagenomes</taxon>
    </lineage>
</organism>
<keyword evidence="1" id="KW-0812">Transmembrane</keyword>
<sequence length="75" mass="8249">MFQIPQYALTIGIIGSIKNIAIAQRNITNNILPITFISDSFPAYLELLMLAHFFLSIYASSCALSILSIQVGQKS</sequence>
<evidence type="ECO:0000313" key="2">
    <source>
        <dbReference type="EMBL" id="KKL60724.1"/>
    </source>
</evidence>
<reference evidence="2" key="1">
    <citation type="journal article" date="2015" name="Nature">
        <title>Complex archaea that bridge the gap between prokaryotes and eukaryotes.</title>
        <authorList>
            <person name="Spang A."/>
            <person name="Saw J.H."/>
            <person name="Jorgensen S.L."/>
            <person name="Zaremba-Niedzwiedzka K."/>
            <person name="Martijn J."/>
            <person name="Lind A.E."/>
            <person name="van Eijk R."/>
            <person name="Schleper C."/>
            <person name="Guy L."/>
            <person name="Ettema T.J."/>
        </authorList>
    </citation>
    <scope>NUCLEOTIDE SEQUENCE</scope>
</reference>
<accession>A0A0F9DGE1</accession>
<dbReference type="EMBL" id="LAZR01029053">
    <property type="protein sequence ID" value="KKL60724.1"/>
    <property type="molecule type" value="Genomic_DNA"/>
</dbReference>
<dbReference type="AlphaFoldDB" id="A0A0F9DGE1"/>
<protein>
    <submittedName>
        <fullName evidence="2">Uncharacterized protein</fullName>
    </submittedName>
</protein>
<keyword evidence="1" id="KW-1133">Transmembrane helix</keyword>
<gene>
    <name evidence="2" type="ORF">LCGC14_2202460</name>
</gene>
<keyword evidence="1" id="KW-0472">Membrane</keyword>
<comment type="caution">
    <text evidence="2">The sequence shown here is derived from an EMBL/GenBank/DDBJ whole genome shotgun (WGS) entry which is preliminary data.</text>
</comment>
<evidence type="ECO:0000256" key="1">
    <source>
        <dbReference type="SAM" id="Phobius"/>
    </source>
</evidence>
<proteinExistence type="predicted"/>